<dbReference type="InterPro" id="IPR050892">
    <property type="entry name" value="ADP-ribose_metab_enzymes"/>
</dbReference>
<dbReference type="CDD" id="cd02901">
    <property type="entry name" value="Macro_Poa1p-like"/>
    <property type="match status" value="1"/>
</dbReference>
<dbReference type="EMBL" id="SFAZ01000136">
    <property type="protein sequence ID" value="TRU75115.1"/>
    <property type="molecule type" value="Genomic_DNA"/>
</dbReference>
<proteinExistence type="predicted"/>
<dbReference type="SMART" id="SM00506">
    <property type="entry name" value="A1pp"/>
    <property type="match status" value="1"/>
</dbReference>
<protein>
    <submittedName>
        <fullName evidence="3">Appr-1-p processing protein</fullName>
    </submittedName>
</protein>
<reference evidence="3 4" key="1">
    <citation type="submission" date="2019-01" db="EMBL/GenBank/DDBJ databases">
        <title>Coherence of Microcystis species and biogeography revealed through population genomics.</title>
        <authorList>
            <person name="Perez-Carrascal O.M."/>
            <person name="Terrat Y."/>
            <person name="Giani A."/>
            <person name="Fortin N."/>
            <person name="Tromas N."/>
            <person name="Shapiro B.J."/>
        </authorList>
    </citation>
    <scope>NUCLEOTIDE SEQUENCE [LARGE SCALE GENOMIC DNA]</scope>
    <source>
        <strain evidence="3">Mv_BB_P_19951000_S68D</strain>
    </source>
</reference>
<sequence>MIEFKQGNILEENAEALVNTVNCVGVMGKGVALQFKQAFPENFLAYKKACTAKEVQPGKMFIFPTGQLFPRYLLNFPTKRHWKEKSRLEDIQIGLKALVAVVRQLEIRSIAIPPLGCGNGGLDWAEVKPLIEEALSEIPEVKAIIFEPQGAPVADKMKVATEKPQMTRARALFVRLLELYGIPGYRLSKLEIQKLAYFLQVAGEPLRLRYVRHQYGPYADNLNHVLQKIEGHFIRGYGDRSQKSDIYVLPEGSKEAEAFLATHQDSRERLERVSNLITGFETPYGMEMLATLHWVAIEDPQAAVDCERAIERVQQWSDRKRELFKPNHLRKAWQRLHEQNWWSVTDAQTNP</sequence>
<feature type="domain" description="Macro" evidence="2">
    <location>
        <begin position="1"/>
        <end position="162"/>
    </location>
</feature>
<organism evidence="3 4">
    <name type="scientific">Microcystis viridis Mv_BB_P_19951000_S68D</name>
    <dbReference type="NCBI Taxonomy" id="2486270"/>
    <lineage>
        <taxon>Bacteria</taxon>
        <taxon>Bacillati</taxon>
        <taxon>Cyanobacteriota</taxon>
        <taxon>Cyanophyceae</taxon>
        <taxon>Oscillatoriophycideae</taxon>
        <taxon>Chroococcales</taxon>
        <taxon>Microcystaceae</taxon>
        <taxon>Microcystis</taxon>
    </lineage>
</organism>
<accession>A0A552HV68</accession>
<dbReference type="InterPro" id="IPR002589">
    <property type="entry name" value="Macro_dom"/>
</dbReference>
<dbReference type="AlphaFoldDB" id="A0A552HV68"/>
<dbReference type="Gene3D" id="3.40.220.10">
    <property type="entry name" value="Leucine Aminopeptidase, subunit E, domain 1"/>
    <property type="match status" value="1"/>
</dbReference>
<comment type="catalytic activity">
    <reaction evidence="1">
        <text>an N-(ADP-alpha-D-ribosyl)-thymidine in DNA + H2O = a thymidine in DNA + ADP-D-ribose</text>
        <dbReference type="Rhea" id="RHEA:71655"/>
        <dbReference type="Rhea" id="RHEA-COMP:13556"/>
        <dbReference type="Rhea" id="RHEA-COMP:18051"/>
        <dbReference type="ChEBI" id="CHEBI:15377"/>
        <dbReference type="ChEBI" id="CHEBI:57967"/>
        <dbReference type="ChEBI" id="CHEBI:137386"/>
        <dbReference type="ChEBI" id="CHEBI:191199"/>
    </reaction>
    <physiologicalReaction direction="left-to-right" evidence="1">
        <dbReference type="Rhea" id="RHEA:71656"/>
    </physiologicalReaction>
</comment>
<dbReference type="GO" id="GO:0140291">
    <property type="term" value="P:peptidyl-glutamate ADP-deribosylation"/>
    <property type="evidence" value="ECO:0007669"/>
    <property type="project" value="TreeGrafter"/>
</dbReference>
<gene>
    <name evidence="3" type="ORF">EWV77_09165</name>
</gene>
<dbReference type="PANTHER" id="PTHR12521">
    <property type="entry name" value="PROTEIN C6ORF130"/>
    <property type="match status" value="1"/>
</dbReference>
<dbReference type="Proteomes" id="UP000320674">
    <property type="component" value="Unassembled WGS sequence"/>
</dbReference>
<dbReference type="InterPro" id="IPR043472">
    <property type="entry name" value="Macro_dom-like"/>
</dbReference>
<dbReference type="PANTHER" id="PTHR12521:SF0">
    <property type="entry name" value="ADP-RIBOSE GLYCOHYDROLASE OARD1"/>
    <property type="match status" value="1"/>
</dbReference>
<evidence type="ECO:0000313" key="3">
    <source>
        <dbReference type="EMBL" id="TRU75115.1"/>
    </source>
</evidence>
<dbReference type="Pfam" id="PF01661">
    <property type="entry name" value="Macro"/>
    <property type="match status" value="1"/>
</dbReference>
<dbReference type="SUPFAM" id="SSF52949">
    <property type="entry name" value="Macro domain-like"/>
    <property type="match status" value="1"/>
</dbReference>
<name>A0A552HV68_MICVR</name>
<dbReference type="PROSITE" id="PS51154">
    <property type="entry name" value="MACRO"/>
    <property type="match status" value="1"/>
</dbReference>
<comment type="caution">
    <text evidence="3">The sequence shown here is derived from an EMBL/GenBank/DDBJ whole genome shotgun (WGS) entry which is preliminary data.</text>
</comment>
<evidence type="ECO:0000313" key="4">
    <source>
        <dbReference type="Proteomes" id="UP000320674"/>
    </source>
</evidence>
<evidence type="ECO:0000256" key="1">
    <source>
        <dbReference type="ARBA" id="ARBA00035885"/>
    </source>
</evidence>
<evidence type="ECO:0000259" key="2">
    <source>
        <dbReference type="PROSITE" id="PS51154"/>
    </source>
</evidence>